<evidence type="ECO:0000259" key="3">
    <source>
        <dbReference type="Pfam" id="PF00149"/>
    </source>
</evidence>
<dbReference type="GO" id="GO:0046872">
    <property type="term" value="F:metal ion binding"/>
    <property type="evidence" value="ECO:0007669"/>
    <property type="project" value="InterPro"/>
</dbReference>
<reference evidence="5 6" key="1">
    <citation type="submission" date="2019-07" db="EMBL/GenBank/DDBJ databases">
        <title>Whole genome shotgun sequence of Adhaeribacter aerolatus NBRC 106133.</title>
        <authorList>
            <person name="Hosoyama A."/>
            <person name="Uohara A."/>
            <person name="Ohji S."/>
            <person name="Ichikawa N."/>
        </authorList>
    </citation>
    <scope>NUCLEOTIDE SEQUENCE [LARGE SCALE GENOMIC DNA]</scope>
    <source>
        <strain evidence="5 6">NBRC 106133</strain>
    </source>
</reference>
<feature type="signal peptide" evidence="2">
    <location>
        <begin position="1"/>
        <end position="21"/>
    </location>
</feature>
<proteinExistence type="predicted"/>
<organism evidence="5 6">
    <name type="scientific">Adhaeribacter aerolatus</name>
    <dbReference type="NCBI Taxonomy" id="670289"/>
    <lineage>
        <taxon>Bacteria</taxon>
        <taxon>Pseudomonadati</taxon>
        <taxon>Bacteroidota</taxon>
        <taxon>Cytophagia</taxon>
        <taxon>Cytophagales</taxon>
        <taxon>Hymenobacteraceae</taxon>
        <taxon>Adhaeribacter</taxon>
    </lineage>
</organism>
<protein>
    <recommendedName>
        <fullName evidence="7">Calcineurin-like phosphoesterase domain-containing protein</fullName>
    </recommendedName>
</protein>
<dbReference type="InterPro" id="IPR029052">
    <property type="entry name" value="Metallo-depent_PP-like"/>
</dbReference>
<dbReference type="Pfam" id="PF00149">
    <property type="entry name" value="Metallophos"/>
    <property type="match status" value="1"/>
</dbReference>
<comment type="caution">
    <text evidence="5">The sequence shown here is derived from an EMBL/GenBank/DDBJ whole genome shotgun (WGS) entry which is preliminary data.</text>
</comment>
<dbReference type="SUPFAM" id="SSF49363">
    <property type="entry name" value="Purple acid phosphatase, N-terminal domain"/>
    <property type="match status" value="1"/>
</dbReference>
<dbReference type="Proteomes" id="UP000321532">
    <property type="component" value="Unassembled WGS sequence"/>
</dbReference>
<evidence type="ECO:0000256" key="2">
    <source>
        <dbReference type="SAM" id="SignalP"/>
    </source>
</evidence>
<dbReference type="GO" id="GO:0003993">
    <property type="term" value="F:acid phosphatase activity"/>
    <property type="evidence" value="ECO:0007669"/>
    <property type="project" value="InterPro"/>
</dbReference>
<gene>
    <name evidence="5" type="ORF">AAE02nite_10020</name>
</gene>
<dbReference type="PANTHER" id="PTHR45867:SF3">
    <property type="entry name" value="ACID PHOSPHATASE TYPE 7"/>
    <property type="match status" value="1"/>
</dbReference>
<evidence type="ECO:0000259" key="4">
    <source>
        <dbReference type="Pfam" id="PF16656"/>
    </source>
</evidence>
<dbReference type="InterPro" id="IPR008963">
    <property type="entry name" value="Purple_acid_Pase-like_N"/>
</dbReference>
<dbReference type="Gene3D" id="2.60.40.380">
    <property type="entry name" value="Purple acid phosphatase-like, N-terminal"/>
    <property type="match status" value="1"/>
</dbReference>
<keyword evidence="1 2" id="KW-0732">Signal</keyword>
<dbReference type="Pfam" id="PF16656">
    <property type="entry name" value="Pur_ac_phosph_N"/>
    <property type="match status" value="1"/>
</dbReference>
<evidence type="ECO:0000313" key="6">
    <source>
        <dbReference type="Proteomes" id="UP000321532"/>
    </source>
</evidence>
<dbReference type="OrthoDB" id="9809781at2"/>
<name>A0A512AUF0_9BACT</name>
<dbReference type="InterPro" id="IPR004843">
    <property type="entry name" value="Calcineurin-like_PHP"/>
</dbReference>
<evidence type="ECO:0008006" key="7">
    <source>
        <dbReference type="Google" id="ProtNLM"/>
    </source>
</evidence>
<dbReference type="Gene3D" id="3.60.21.10">
    <property type="match status" value="1"/>
</dbReference>
<keyword evidence="6" id="KW-1185">Reference proteome</keyword>
<feature type="domain" description="Calcineurin-like phosphoesterase" evidence="3">
    <location>
        <begin position="131"/>
        <end position="329"/>
    </location>
</feature>
<dbReference type="AlphaFoldDB" id="A0A512AUF0"/>
<evidence type="ECO:0000313" key="5">
    <source>
        <dbReference type="EMBL" id="GEO03338.1"/>
    </source>
</evidence>
<dbReference type="EMBL" id="BJYS01000005">
    <property type="protein sequence ID" value="GEO03338.1"/>
    <property type="molecule type" value="Genomic_DNA"/>
</dbReference>
<sequence length="418" mass="47621">MQKYLILFILVVLGNVTASFAQPQQIHLSWNSSEKNAAANTMVVTWASENQTQSRVKYGTDKKLNLAQPAINKFLADGKMYIYHASLNNLKANTTYFYQCGSDQDGWSDVYSFKTAPPLGSQKEFIVGAWGDTQDNEFNTQFEKTDAIVQQMRKYPVQFTIHMGDIVNTGSLVPSWQRLFQTTQPINVIAPFMPVPGNHDVNNELDESGFQEPFPIFYDLFNLPGKDTDYSFNYGNTHFVAINSGHAKGVEEAKQTNWRYAKGSAEYQWLEADLAKARQDKNITWIVIYMHHPLYSFGWSHVKGWQEHITPLLDKYKVDLALAGHRHVYERHKAIRANQVIPLTNKHVYKNPNGTVYITNGTAGGSPQGLGGSNMPSMVFTSSAKMYNFAIMKIQGRRIMYEVYNENNEKIDYFELLK</sequence>
<dbReference type="PANTHER" id="PTHR45867">
    <property type="entry name" value="PURPLE ACID PHOSPHATASE"/>
    <property type="match status" value="1"/>
</dbReference>
<feature type="domain" description="Purple acid phosphatase N-terminal" evidence="4">
    <location>
        <begin position="23"/>
        <end position="115"/>
    </location>
</feature>
<dbReference type="SUPFAM" id="SSF56300">
    <property type="entry name" value="Metallo-dependent phosphatases"/>
    <property type="match status" value="1"/>
</dbReference>
<accession>A0A512AUF0</accession>
<feature type="chain" id="PRO_5022109219" description="Calcineurin-like phosphoesterase domain-containing protein" evidence="2">
    <location>
        <begin position="22"/>
        <end position="418"/>
    </location>
</feature>
<evidence type="ECO:0000256" key="1">
    <source>
        <dbReference type="ARBA" id="ARBA00022729"/>
    </source>
</evidence>
<dbReference type="RefSeq" id="WP_146895559.1">
    <property type="nucleotide sequence ID" value="NZ_BJYS01000005.1"/>
</dbReference>
<dbReference type="InterPro" id="IPR015914">
    <property type="entry name" value="PAPs_N"/>
</dbReference>